<dbReference type="PANTHER" id="PTHR35342">
    <property type="entry name" value="TRICARBOXYLIC TRANSPORT PROTEIN"/>
    <property type="match status" value="1"/>
</dbReference>
<proteinExistence type="predicted"/>
<feature type="transmembrane region" description="Helical" evidence="1">
    <location>
        <begin position="166"/>
        <end position="184"/>
    </location>
</feature>
<feature type="domain" description="DUF112" evidence="2">
    <location>
        <begin position="20"/>
        <end position="439"/>
    </location>
</feature>
<organism evidence="3 4">
    <name type="scientific">Salicibibacter kimchii</name>
    <dbReference type="NCBI Taxonomy" id="2099786"/>
    <lineage>
        <taxon>Bacteria</taxon>
        <taxon>Bacillati</taxon>
        <taxon>Bacillota</taxon>
        <taxon>Bacilli</taxon>
        <taxon>Bacillales</taxon>
        <taxon>Bacillaceae</taxon>
        <taxon>Salicibibacter</taxon>
    </lineage>
</organism>
<keyword evidence="4" id="KW-1185">Reference proteome</keyword>
<feature type="transmembrane region" description="Helical" evidence="1">
    <location>
        <begin position="109"/>
        <end position="136"/>
    </location>
</feature>
<feature type="transmembrane region" description="Helical" evidence="1">
    <location>
        <begin position="470"/>
        <end position="491"/>
    </location>
</feature>
<feature type="transmembrane region" description="Helical" evidence="1">
    <location>
        <begin position="204"/>
        <end position="224"/>
    </location>
</feature>
<feature type="transmembrane region" description="Helical" evidence="1">
    <location>
        <begin position="259"/>
        <end position="281"/>
    </location>
</feature>
<dbReference type="OrthoDB" id="9781349at2"/>
<evidence type="ECO:0000313" key="4">
    <source>
        <dbReference type="Proteomes" id="UP000252100"/>
    </source>
</evidence>
<protein>
    <submittedName>
        <fullName evidence="3">Tripartite tricarboxylate transporter permease</fullName>
    </submittedName>
</protein>
<evidence type="ECO:0000256" key="1">
    <source>
        <dbReference type="SAM" id="Phobius"/>
    </source>
</evidence>
<dbReference type="KEGG" id="rue:DT065_04130"/>
<keyword evidence="1" id="KW-1133">Transmembrane helix</keyword>
<feature type="transmembrane region" description="Helical" evidence="1">
    <location>
        <begin position="430"/>
        <end position="450"/>
    </location>
</feature>
<sequence>MEVFSEIQQGFQAVFSLEGILFILLGVLIGTVIGIMPGLGPITAIAVMIPVTYGLEPYLALFLMAGVYYGAVFGGSSSSILLNAPGSASTVATTFDGYPMAQKGEPGKALAIAAIASFIGGTVAIVLTTLFAPYLAVLATTFGPPEYFALMFLGLSAIATLSEGSMIRAFISAVLGLMIATIGIDSQTGTSRFTYGSENLMGGIDFLVVAMGLFALGEIGFLIVNRKEKSSEQMMTNYNMKLTKTDFKEMSGPASRHSVLGFLIGILPGAGATIGSFLSYLTEKRISKKPHEFGKGSIKGLTAPESANNAASTGSFIPLLSLGIPGSGTTALLLGALLVLGVQPGPTLMENDPQLFWGVIISMYIGNIFLLVINLPLIPYIARVLAIPKPLLISLVITFCFIGIYSVSFNVFDLYMLFAFGVLGYLMKRLAFPAAPFILAFILGGMMETSLRQSLTLSGGDWLVFVQQPISLVMLILAGLLIVTPILVPFIKKIKAK</sequence>
<reference evidence="3 4" key="1">
    <citation type="journal article" date="2018" name="J. Microbiol.">
        <title>Salicibibacter kimchii gen. nov., sp. nov., a moderately halophilic and alkalitolerant bacterium in the family Bacillaceae, isolated from kimchi.</title>
        <authorList>
            <person name="Jang J.Y."/>
            <person name="Oh Y.J."/>
            <person name="Lim S.K."/>
            <person name="Park H.K."/>
            <person name="Lee C."/>
            <person name="Kim J.Y."/>
            <person name="Lee M.A."/>
            <person name="Choi H.J."/>
        </authorList>
    </citation>
    <scope>NUCLEOTIDE SEQUENCE [LARGE SCALE GENOMIC DNA]</scope>
    <source>
        <strain evidence="3 4">NKC1-1</strain>
    </source>
</reference>
<feature type="transmembrane region" description="Helical" evidence="1">
    <location>
        <begin position="142"/>
        <end position="159"/>
    </location>
</feature>
<keyword evidence="1" id="KW-0812">Transmembrane</keyword>
<feature type="transmembrane region" description="Helical" evidence="1">
    <location>
        <begin position="316"/>
        <end position="342"/>
    </location>
</feature>
<gene>
    <name evidence="3" type="ORF">DT065_04130</name>
</gene>
<name>A0A345BWF4_9BACI</name>
<accession>A0A345BWF4</accession>
<dbReference type="PANTHER" id="PTHR35342:SF5">
    <property type="entry name" value="TRICARBOXYLIC TRANSPORT PROTEIN"/>
    <property type="match status" value="1"/>
</dbReference>
<dbReference type="RefSeq" id="WP_114371135.1">
    <property type="nucleotide sequence ID" value="NZ_CP031092.1"/>
</dbReference>
<evidence type="ECO:0000259" key="2">
    <source>
        <dbReference type="Pfam" id="PF01970"/>
    </source>
</evidence>
<dbReference type="EMBL" id="CP031092">
    <property type="protein sequence ID" value="AXF55285.1"/>
    <property type="molecule type" value="Genomic_DNA"/>
</dbReference>
<dbReference type="InterPro" id="IPR002823">
    <property type="entry name" value="DUF112_TM"/>
</dbReference>
<dbReference type="AlphaFoldDB" id="A0A345BWF4"/>
<evidence type="ECO:0000313" key="3">
    <source>
        <dbReference type="EMBL" id="AXF55285.1"/>
    </source>
</evidence>
<feature type="transmembrane region" description="Helical" evidence="1">
    <location>
        <begin position="391"/>
        <end position="418"/>
    </location>
</feature>
<feature type="transmembrane region" description="Helical" evidence="1">
    <location>
        <begin position="20"/>
        <end position="53"/>
    </location>
</feature>
<dbReference type="Pfam" id="PF01970">
    <property type="entry name" value="TctA"/>
    <property type="match status" value="1"/>
</dbReference>
<dbReference type="Proteomes" id="UP000252100">
    <property type="component" value="Chromosome"/>
</dbReference>
<feature type="transmembrane region" description="Helical" evidence="1">
    <location>
        <begin position="354"/>
        <end position="379"/>
    </location>
</feature>
<keyword evidence="1" id="KW-0472">Membrane</keyword>